<reference evidence="2" key="1">
    <citation type="journal article" date="2019" name="Int. J. Syst. Evol. Microbiol.">
        <title>The Global Catalogue of Microorganisms (GCM) 10K type strain sequencing project: providing services to taxonomists for standard genome sequencing and annotation.</title>
        <authorList>
            <consortium name="The Broad Institute Genomics Platform"/>
            <consortium name="The Broad Institute Genome Sequencing Center for Infectious Disease"/>
            <person name="Wu L."/>
            <person name="Ma J."/>
        </authorList>
    </citation>
    <scope>NUCLEOTIDE SEQUENCE [LARGE SCALE GENOMIC DNA]</scope>
    <source>
        <strain evidence="2">CECT 7184</strain>
    </source>
</reference>
<dbReference type="Gene3D" id="2.40.180.10">
    <property type="entry name" value="Catalase core domain"/>
    <property type="match status" value="1"/>
</dbReference>
<protein>
    <submittedName>
        <fullName evidence="1">Catalase</fullName>
    </submittedName>
</protein>
<comment type="caution">
    <text evidence="1">The sequence shown here is derived from an EMBL/GenBank/DDBJ whole genome shotgun (WGS) entry which is preliminary data.</text>
</comment>
<dbReference type="EMBL" id="JAUFQU010000001">
    <property type="protein sequence ID" value="MDN3708006.1"/>
    <property type="molecule type" value="Genomic_DNA"/>
</dbReference>
<keyword evidence="2" id="KW-1185">Reference proteome</keyword>
<gene>
    <name evidence="1" type="ORF">QW060_12895</name>
</gene>
<organism evidence="1 2">
    <name type="scientific">Paenimyroides ceti</name>
    <dbReference type="NCBI Taxonomy" id="395087"/>
    <lineage>
        <taxon>Bacteria</taxon>
        <taxon>Pseudomonadati</taxon>
        <taxon>Bacteroidota</taxon>
        <taxon>Flavobacteriia</taxon>
        <taxon>Flavobacteriales</taxon>
        <taxon>Flavobacteriaceae</taxon>
        <taxon>Paenimyroides</taxon>
    </lineage>
</organism>
<dbReference type="InterPro" id="IPR020835">
    <property type="entry name" value="Catalase_sf"/>
</dbReference>
<evidence type="ECO:0000313" key="2">
    <source>
        <dbReference type="Proteomes" id="UP001242368"/>
    </source>
</evidence>
<dbReference type="RefSeq" id="WP_290363894.1">
    <property type="nucleotide sequence ID" value="NZ_JAUFQU010000001.1"/>
</dbReference>
<name>A0ABT8CW80_9FLAO</name>
<dbReference type="SUPFAM" id="SSF56634">
    <property type="entry name" value="Heme-dependent catalase-like"/>
    <property type="match status" value="1"/>
</dbReference>
<accession>A0ABT8CW80</accession>
<evidence type="ECO:0000313" key="1">
    <source>
        <dbReference type="EMBL" id="MDN3708006.1"/>
    </source>
</evidence>
<dbReference type="Proteomes" id="UP001242368">
    <property type="component" value="Unassembled WGS sequence"/>
</dbReference>
<sequence>MRARLRYNSEYDALHPKEKKLLEKLTVSIREFVLKSPTISKVFYKTRDAHATTYNVLEGKFMLHENSEHLSIFPEKIMDVTLRISNAHLKIVKGKWIPAYGFSLKLKHDAQTVANFPLVNFPLFPFNNVTKFLRLFTAINQYYTGNFFKKISNGLHLIWNSTGMFPEILHPSFIKNAVRFIKSRNNFILSFSYHSIGVYRFGNHLVKLKLVPEMASQPYSQTSPDVSVEEYMAQNRFFKAELFAQYAYDLKNQPVNQLHREWKDTPYVSIGLLHFDSIANKKDLKQELLSFNPFENIDALQPVGKIQQLRKRAYEASFKARSEP</sequence>
<proteinExistence type="predicted"/>